<feature type="domain" description="CxC6 like cysteine cluster associated with KDZ" evidence="2">
    <location>
        <begin position="312"/>
        <end position="376"/>
    </location>
</feature>
<evidence type="ECO:0000313" key="3">
    <source>
        <dbReference type="EMBL" id="KLO06080.1"/>
    </source>
</evidence>
<dbReference type="InterPro" id="IPR040898">
    <property type="entry name" value="CxC6"/>
</dbReference>
<gene>
    <name evidence="3" type="ORF">SCHPADRAFT_923232</name>
</gene>
<dbReference type="OrthoDB" id="2501483at2759"/>
<dbReference type="EMBL" id="KQ086239">
    <property type="protein sequence ID" value="KLO06080.1"/>
    <property type="molecule type" value="Genomic_DNA"/>
</dbReference>
<dbReference type="Pfam" id="PF18721">
    <property type="entry name" value="CxC6"/>
    <property type="match status" value="1"/>
</dbReference>
<dbReference type="InterPro" id="IPR041539">
    <property type="entry name" value="CxC5"/>
</dbReference>
<dbReference type="AlphaFoldDB" id="A0A0H2R2U1"/>
<keyword evidence="4" id="KW-1185">Reference proteome</keyword>
<reference evidence="3 4" key="1">
    <citation type="submission" date="2015-04" db="EMBL/GenBank/DDBJ databases">
        <title>Complete genome sequence of Schizopora paradoxa KUC8140, a cosmopolitan wood degrader in East Asia.</title>
        <authorList>
            <consortium name="DOE Joint Genome Institute"/>
            <person name="Min B."/>
            <person name="Park H."/>
            <person name="Jang Y."/>
            <person name="Kim J.-J."/>
            <person name="Kim K.H."/>
            <person name="Pangilinan J."/>
            <person name="Lipzen A."/>
            <person name="Riley R."/>
            <person name="Grigoriev I.V."/>
            <person name="Spatafora J.W."/>
            <person name="Choi I.-G."/>
        </authorList>
    </citation>
    <scope>NUCLEOTIDE SEQUENCE [LARGE SCALE GENOMIC DNA]</scope>
    <source>
        <strain evidence="3 4">KUC8140</strain>
    </source>
</reference>
<organism evidence="3 4">
    <name type="scientific">Schizopora paradoxa</name>
    <dbReference type="NCBI Taxonomy" id="27342"/>
    <lineage>
        <taxon>Eukaryota</taxon>
        <taxon>Fungi</taxon>
        <taxon>Dikarya</taxon>
        <taxon>Basidiomycota</taxon>
        <taxon>Agaricomycotina</taxon>
        <taxon>Agaricomycetes</taxon>
        <taxon>Hymenochaetales</taxon>
        <taxon>Schizoporaceae</taxon>
        <taxon>Schizopora</taxon>
    </lineage>
</organism>
<evidence type="ECO:0000259" key="2">
    <source>
        <dbReference type="Pfam" id="PF18721"/>
    </source>
</evidence>
<evidence type="ECO:0000259" key="1">
    <source>
        <dbReference type="Pfam" id="PF18718"/>
    </source>
</evidence>
<accession>A0A0H2R2U1</accession>
<protein>
    <recommendedName>
        <fullName evidence="5">CxC6 like cysteine cluster associated with KDZ domain-containing protein</fullName>
    </recommendedName>
</protein>
<proteinExistence type="predicted"/>
<dbReference type="STRING" id="27342.A0A0H2R2U1"/>
<dbReference type="Pfam" id="PF18718">
    <property type="entry name" value="CxC5"/>
    <property type="match status" value="1"/>
</dbReference>
<dbReference type="InParanoid" id="A0A0H2R2U1"/>
<evidence type="ECO:0000313" key="4">
    <source>
        <dbReference type="Proteomes" id="UP000053477"/>
    </source>
</evidence>
<dbReference type="Proteomes" id="UP000053477">
    <property type="component" value="Unassembled WGS sequence"/>
</dbReference>
<evidence type="ECO:0008006" key="5">
    <source>
        <dbReference type="Google" id="ProtNLM"/>
    </source>
</evidence>
<sequence length="617" mass="71269">MIIESKATVFDILSEHPLVVHSLPLEKIFAFVIVCRHLKTRIHLNRHCDSQEAPHSLPLSIHEFLCSALEIDHELNKLAWAAFRDFVWTTENTDGQILLYVNMFFQYGTLHGTEIGRTLGKPVTHAATLFTRDIGPVPIWTTSLYCRNCCTRYHHNFFVHDKATKRTYYGGMPDIIQVTETLFFEHELCESHADMMVASWTSATNCARIYNAAASRLLRPHMEWRSSNTMDCDAVWNAFFLNALLTDHYNRGNILVLDHDARNQAERLRPALDARNLLMTGPGQHHWSHACNKCTWFKEEENGEKTAVRATVTDGVTLGHPCCAVHDCQERLQSQRDKFCLSHQSEKLVCVVTSCREEVERGHVTCKHPDHRRLEEYQNQQNGAMFQLKRRLERIKVSQTHDSLATDSILDTSSGVTDVNEGVGIDDLPLDRSGNALDEEITCDGKSATGNKKLRAQFGPTFYGSEAPNGVRLFWRALFPTPKSLPQFLFMDSNCKVLQHIHAQGDHEYFSQCWLPVDVFHFNKKHKDNDPFCSQWCNPVLWPDLVTPEGKWRFNSSAAEQTNAWFGGYQAIVREMRVERYNFFLDEMIRRRNEWMVKEHEMRGYEPHLIPREELLY</sequence>
<feature type="domain" description="CxC5 like cysteine cluster associated with KDZ" evidence="1">
    <location>
        <begin position="118"/>
        <end position="213"/>
    </location>
</feature>
<name>A0A0H2R2U1_9AGAM</name>